<dbReference type="CDD" id="cd00093">
    <property type="entry name" value="HTH_XRE"/>
    <property type="match status" value="1"/>
</dbReference>
<name>K8Y3V0_9LEPT</name>
<protein>
    <submittedName>
        <fullName evidence="2">Transcriptional regulator</fullName>
    </submittedName>
</protein>
<dbReference type="GeneID" id="29742173"/>
<dbReference type="KEGG" id="lst:LSS_03829"/>
<accession>K8Y3V0</accession>
<proteinExistence type="predicted"/>
<dbReference type="InterPro" id="IPR001387">
    <property type="entry name" value="Cro/C1-type_HTH"/>
</dbReference>
<reference evidence="2 3" key="1">
    <citation type="journal article" date="2012" name="Gene">
        <title>Sequence of Leptospira santarosai serovar Shermani genome and prediction of virulence-associated genes.</title>
        <authorList>
            <person name="Chou L.F."/>
            <person name="Chen Y.T."/>
            <person name="Lu C.W."/>
            <person name="Ko Y.C."/>
            <person name="Tang C.Y."/>
            <person name="Pan M.J."/>
            <person name="Tian Y.C."/>
            <person name="Chiu C.H."/>
            <person name="Hung C.C."/>
            <person name="Yang C.W."/>
        </authorList>
    </citation>
    <scope>NUCLEOTIDE SEQUENCE [LARGE SCALE GENOMIC DNA]</scope>
    <source>
        <strain evidence="2">LT 821</strain>
    </source>
</reference>
<dbReference type="SUPFAM" id="SSF47413">
    <property type="entry name" value="lambda repressor-like DNA-binding domains"/>
    <property type="match status" value="1"/>
</dbReference>
<dbReference type="Proteomes" id="UP000035800">
    <property type="component" value="Chromosome I"/>
</dbReference>
<dbReference type="GO" id="GO:0003677">
    <property type="term" value="F:DNA binding"/>
    <property type="evidence" value="ECO:0007669"/>
    <property type="project" value="InterPro"/>
</dbReference>
<dbReference type="Gene3D" id="1.10.260.40">
    <property type="entry name" value="lambda repressor-like DNA-binding domains"/>
    <property type="match status" value="1"/>
</dbReference>
<feature type="domain" description="HTH cro/C1-type" evidence="1">
    <location>
        <begin position="26"/>
        <end position="81"/>
    </location>
</feature>
<dbReference type="RefSeq" id="WP_080984239.1">
    <property type="nucleotide sequence ID" value="NZ_CP006694.1"/>
</dbReference>
<dbReference type="EMBL" id="CP006694">
    <property type="protein sequence ID" value="EKT88084.2"/>
    <property type="molecule type" value="Genomic_DNA"/>
</dbReference>
<dbReference type="AlphaFoldDB" id="K8Y3V0"/>
<gene>
    <name evidence="2" type="ORF">LSS_03829</name>
</gene>
<evidence type="ECO:0000313" key="3">
    <source>
        <dbReference type="Proteomes" id="UP000035800"/>
    </source>
</evidence>
<sequence length="146" mass="17057">MTIYRFRYIVKHKKYRKRNFDLKEQIGKLLEILGINQRELAESLNLSPGRINDLINGRTQDLSADAIRKLRDVHNVNPLWLLTKEGEMFLSGKESQTFDNAKMAWKSMVRSNQNPTLRRLVDLLTNSNLTDDQIRALEKIVSGMKR</sequence>
<evidence type="ECO:0000259" key="1">
    <source>
        <dbReference type="PROSITE" id="PS50943"/>
    </source>
</evidence>
<dbReference type="PROSITE" id="PS50943">
    <property type="entry name" value="HTH_CROC1"/>
    <property type="match status" value="1"/>
</dbReference>
<organism evidence="2 3">
    <name type="scientific">Leptospira santarosai serovar Shermani str. LT 821</name>
    <dbReference type="NCBI Taxonomy" id="758847"/>
    <lineage>
        <taxon>Bacteria</taxon>
        <taxon>Pseudomonadati</taxon>
        <taxon>Spirochaetota</taxon>
        <taxon>Spirochaetia</taxon>
        <taxon>Leptospirales</taxon>
        <taxon>Leptospiraceae</taxon>
        <taxon>Leptospira</taxon>
    </lineage>
</organism>
<reference evidence="2 3" key="2">
    <citation type="journal article" date="2014" name="Emerg. Microbes Infect.">
        <title>Potential impact on kidney infection: a whole-genome analysis of Leptospira santarosai serovar Shermani.</title>
        <authorList>
            <person name="Chou L.F."/>
            <person name="Chen T.W."/>
            <person name="Ko Y.C."/>
            <person name="Pan M.J."/>
            <person name="Tian Y.C."/>
            <person name="Chiu C.H."/>
            <person name="Tang P."/>
            <person name="Hung C.C."/>
            <person name="Yang C.W."/>
        </authorList>
    </citation>
    <scope>NUCLEOTIDE SEQUENCE</scope>
    <source>
        <strain evidence="2 3">LT 821</strain>
    </source>
</reference>
<dbReference type="SMART" id="SM00530">
    <property type="entry name" value="HTH_XRE"/>
    <property type="match status" value="1"/>
</dbReference>
<evidence type="ECO:0000313" key="2">
    <source>
        <dbReference type="EMBL" id="EKT88084.2"/>
    </source>
</evidence>
<dbReference type="STRING" id="758847.LSS_03829"/>
<dbReference type="InterPro" id="IPR010982">
    <property type="entry name" value="Lambda_DNA-bd_dom_sf"/>
</dbReference>
<dbReference type="Pfam" id="PF12844">
    <property type="entry name" value="HTH_19"/>
    <property type="match status" value="1"/>
</dbReference>